<dbReference type="Pfam" id="PF02631">
    <property type="entry name" value="RecX_HTH2"/>
    <property type="match status" value="1"/>
</dbReference>
<protein>
    <recommendedName>
        <fullName evidence="3 5">Regulatory protein RecX</fullName>
    </recommendedName>
</protein>
<keyword evidence="10" id="KW-1185">Reference proteome</keyword>
<dbReference type="InterPro" id="IPR053924">
    <property type="entry name" value="RecX_HTH_2nd"/>
</dbReference>
<dbReference type="InterPro" id="IPR053926">
    <property type="entry name" value="RecX_HTH_1st"/>
</dbReference>
<dbReference type="EMBL" id="JAUUUU010000001">
    <property type="protein sequence ID" value="MDP1519931.1"/>
    <property type="molecule type" value="Genomic_DNA"/>
</dbReference>
<evidence type="ECO:0000313" key="10">
    <source>
        <dbReference type="Proteomes" id="UP001178354"/>
    </source>
</evidence>
<evidence type="ECO:0000256" key="3">
    <source>
        <dbReference type="ARBA" id="ARBA00018111"/>
    </source>
</evidence>
<reference evidence="9" key="1">
    <citation type="journal article" date="2010" name="Int. J. Syst. Evol. Microbiol.">
        <title>Porticoccus litoralis gen. nov., sp. nov., a gammaproteobacterium isolated from the Yellow Sea.</title>
        <authorList>
            <person name="Oh H.M."/>
            <person name="Kim H."/>
            <person name="Kim K.M."/>
            <person name="Min G.S."/>
            <person name="Cho J.C."/>
        </authorList>
    </citation>
    <scope>NUCLEOTIDE SEQUENCE</scope>
    <source>
        <strain evidence="9">DSM 25064</strain>
    </source>
</reference>
<dbReference type="InterPro" id="IPR053925">
    <property type="entry name" value="RecX_HTH_3rd"/>
</dbReference>
<comment type="caution">
    <text evidence="9">The sequence shown here is derived from an EMBL/GenBank/DDBJ whole genome shotgun (WGS) entry which is preliminary data.</text>
</comment>
<feature type="domain" description="RecX second three-helical" evidence="6">
    <location>
        <begin position="60"/>
        <end position="100"/>
    </location>
</feature>
<evidence type="ECO:0000256" key="2">
    <source>
        <dbReference type="ARBA" id="ARBA00009695"/>
    </source>
</evidence>
<comment type="similarity">
    <text evidence="2 5">Belongs to the RecX family.</text>
</comment>
<evidence type="ECO:0000259" key="6">
    <source>
        <dbReference type="Pfam" id="PF02631"/>
    </source>
</evidence>
<feature type="domain" description="RecX third three-helical" evidence="7">
    <location>
        <begin position="106"/>
        <end position="150"/>
    </location>
</feature>
<evidence type="ECO:0000259" key="7">
    <source>
        <dbReference type="Pfam" id="PF21981"/>
    </source>
</evidence>
<dbReference type="Pfam" id="PF21981">
    <property type="entry name" value="RecX_HTH3"/>
    <property type="match status" value="1"/>
</dbReference>
<organism evidence="9 10">
    <name type="scientific">Porticoccus litoralis</name>
    <dbReference type="NCBI Taxonomy" id="434086"/>
    <lineage>
        <taxon>Bacteria</taxon>
        <taxon>Pseudomonadati</taxon>
        <taxon>Pseudomonadota</taxon>
        <taxon>Gammaproteobacteria</taxon>
        <taxon>Cellvibrionales</taxon>
        <taxon>Porticoccaceae</taxon>
        <taxon>Porticoccus</taxon>
    </lineage>
</organism>
<evidence type="ECO:0000313" key="9">
    <source>
        <dbReference type="EMBL" id="MDP1519931.1"/>
    </source>
</evidence>
<evidence type="ECO:0000256" key="1">
    <source>
        <dbReference type="ARBA" id="ARBA00004496"/>
    </source>
</evidence>
<dbReference type="RefSeq" id="WP_305169444.1">
    <property type="nucleotide sequence ID" value="NZ_JAUUUU010000001.1"/>
</dbReference>
<dbReference type="PANTHER" id="PTHR33602:SF1">
    <property type="entry name" value="REGULATORY PROTEIN RECX FAMILY PROTEIN"/>
    <property type="match status" value="1"/>
</dbReference>
<dbReference type="InterPro" id="IPR003783">
    <property type="entry name" value="Regulatory_RecX"/>
</dbReference>
<proteinExistence type="inferred from homology"/>
<dbReference type="Pfam" id="PF21982">
    <property type="entry name" value="RecX_HTH1"/>
    <property type="match status" value="1"/>
</dbReference>
<dbReference type="GO" id="GO:0006282">
    <property type="term" value="P:regulation of DNA repair"/>
    <property type="evidence" value="ECO:0007669"/>
    <property type="project" value="UniProtKB-UniRule"/>
</dbReference>
<feature type="domain" description="RecX first three-helical" evidence="8">
    <location>
        <begin position="16"/>
        <end position="52"/>
    </location>
</feature>
<dbReference type="InterPro" id="IPR036388">
    <property type="entry name" value="WH-like_DNA-bd_sf"/>
</dbReference>
<comment type="subcellular location">
    <subcellularLocation>
        <location evidence="1 5">Cytoplasm</location>
    </subcellularLocation>
</comment>
<comment type="function">
    <text evidence="5">Modulates RecA activity.</text>
</comment>
<dbReference type="HAMAP" id="MF_01114">
    <property type="entry name" value="RecX"/>
    <property type="match status" value="1"/>
</dbReference>
<dbReference type="Proteomes" id="UP001178354">
    <property type="component" value="Unassembled WGS sequence"/>
</dbReference>
<gene>
    <name evidence="5" type="primary">recX</name>
    <name evidence="9" type="ORF">Q8A57_03025</name>
</gene>
<dbReference type="PANTHER" id="PTHR33602">
    <property type="entry name" value="REGULATORY PROTEIN RECX FAMILY PROTEIN"/>
    <property type="match status" value="1"/>
</dbReference>
<dbReference type="GO" id="GO:0005737">
    <property type="term" value="C:cytoplasm"/>
    <property type="evidence" value="ECO:0007669"/>
    <property type="project" value="UniProtKB-SubCell"/>
</dbReference>
<accession>A0AAW8B1R1</accession>
<keyword evidence="4 5" id="KW-0963">Cytoplasm</keyword>
<evidence type="ECO:0000256" key="4">
    <source>
        <dbReference type="ARBA" id="ARBA00022490"/>
    </source>
</evidence>
<name>A0AAW8B1R1_9GAMM</name>
<evidence type="ECO:0000259" key="8">
    <source>
        <dbReference type="Pfam" id="PF21982"/>
    </source>
</evidence>
<dbReference type="Gene3D" id="1.10.10.10">
    <property type="entry name" value="Winged helix-like DNA-binding domain superfamily/Winged helix DNA-binding domain"/>
    <property type="match status" value="3"/>
</dbReference>
<sequence>MSDTEAKDSLALLRFRAMDLLARREHSAHELETKLATKFPEFEEHIVQVLSELQRDNLQSDRRFAEAFIASRIRKGQGPYRISQELQQRGVTSGDTKEALASCGQDWFQLAAEVVQRKYGGTPCNSFQEQARRSRFLQYRGFSSEQIRSCFDDD</sequence>
<reference evidence="9" key="2">
    <citation type="submission" date="2023-08" db="EMBL/GenBank/DDBJ databases">
        <authorList>
            <person name="Luo J."/>
        </authorList>
    </citation>
    <scope>NUCLEOTIDE SEQUENCE</scope>
    <source>
        <strain evidence="9">DSM 25064</strain>
    </source>
</reference>
<evidence type="ECO:0000256" key="5">
    <source>
        <dbReference type="HAMAP-Rule" id="MF_01114"/>
    </source>
</evidence>
<dbReference type="AlphaFoldDB" id="A0AAW8B1R1"/>